<dbReference type="PANTHER" id="PTHR47074:SF61">
    <property type="entry name" value="RNASE H TYPE-1 DOMAIN-CONTAINING PROTEIN"/>
    <property type="match status" value="1"/>
</dbReference>
<keyword evidence="3" id="KW-1185">Reference proteome</keyword>
<dbReference type="PANTHER" id="PTHR47074">
    <property type="entry name" value="BNAC02G40300D PROTEIN"/>
    <property type="match status" value="1"/>
</dbReference>
<feature type="domain" description="RNase H type-1" evidence="1">
    <location>
        <begin position="55"/>
        <end position="114"/>
    </location>
</feature>
<proteinExistence type="predicted"/>
<organism evidence="2 3">
    <name type="scientific">Gossypium schwendimanii</name>
    <name type="common">Cotton</name>
    <dbReference type="NCBI Taxonomy" id="34291"/>
    <lineage>
        <taxon>Eukaryota</taxon>
        <taxon>Viridiplantae</taxon>
        <taxon>Streptophyta</taxon>
        <taxon>Embryophyta</taxon>
        <taxon>Tracheophyta</taxon>
        <taxon>Spermatophyta</taxon>
        <taxon>Magnoliopsida</taxon>
        <taxon>eudicotyledons</taxon>
        <taxon>Gunneridae</taxon>
        <taxon>Pentapetalae</taxon>
        <taxon>rosids</taxon>
        <taxon>malvids</taxon>
        <taxon>Malvales</taxon>
        <taxon>Malvaceae</taxon>
        <taxon>Malvoideae</taxon>
        <taxon>Gossypium</taxon>
    </lineage>
</organism>
<evidence type="ECO:0000313" key="3">
    <source>
        <dbReference type="Proteomes" id="UP000593576"/>
    </source>
</evidence>
<dbReference type="AlphaFoldDB" id="A0A7J9MEZ9"/>
<accession>A0A7J9MEZ9</accession>
<dbReference type="InterPro" id="IPR002156">
    <property type="entry name" value="RNaseH_domain"/>
</dbReference>
<reference evidence="2 3" key="1">
    <citation type="journal article" date="2019" name="Genome Biol. Evol.">
        <title>Insights into the evolution of the New World diploid cottons (Gossypium, subgenus Houzingenia) based on genome sequencing.</title>
        <authorList>
            <person name="Grover C.E."/>
            <person name="Arick M.A. 2nd"/>
            <person name="Thrash A."/>
            <person name="Conover J.L."/>
            <person name="Sanders W.S."/>
            <person name="Peterson D.G."/>
            <person name="Frelichowski J.E."/>
            <person name="Scheffler J.A."/>
            <person name="Scheffler B.E."/>
            <person name="Wendel J.F."/>
        </authorList>
    </citation>
    <scope>NUCLEOTIDE SEQUENCE [LARGE SCALE GENOMIC DNA]</scope>
    <source>
        <strain evidence="2">1</strain>
        <tissue evidence="2">Leaf</tissue>
    </source>
</reference>
<dbReference type="Proteomes" id="UP000593576">
    <property type="component" value="Unassembled WGS sequence"/>
</dbReference>
<dbReference type="Pfam" id="PF13456">
    <property type="entry name" value="RVT_3"/>
    <property type="match status" value="1"/>
</dbReference>
<sequence>AEESVQHVFSECPFTHQILQELNVLFLSSNRRQLENMGPNFYTWGPPSGDVMKANFDATFYQGTKSATTGILVRNNKGFVMAACTYPFEHDANSTMAEARACLRALIFMEELGF</sequence>
<dbReference type="GO" id="GO:0004523">
    <property type="term" value="F:RNA-DNA hybrid ribonuclease activity"/>
    <property type="evidence" value="ECO:0007669"/>
    <property type="project" value="InterPro"/>
</dbReference>
<evidence type="ECO:0000313" key="2">
    <source>
        <dbReference type="EMBL" id="MBA0869514.1"/>
    </source>
</evidence>
<gene>
    <name evidence="2" type="ORF">Goshw_029209</name>
</gene>
<comment type="caution">
    <text evidence="2">The sequence shown here is derived from an EMBL/GenBank/DDBJ whole genome shotgun (WGS) entry which is preliminary data.</text>
</comment>
<dbReference type="GO" id="GO:0003676">
    <property type="term" value="F:nucleic acid binding"/>
    <property type="evidence" value="ECO:0007669"/>
    <property type="project" value="InterPro"/>
</dbReference>
<dbReference type="InterPro" id="IPR052929">
    <property type="entry name" value="RNase_H-like_EbsB-rel"/>
</dbReference>
<dbReference type="EMBL" id="JABFAF010000010">
    <property type="protein sequence ID" value="MBA0869514.1"/>
    <property type="molecule type" value="Genomic_DNA"/>
</dbReference>
<protein>
    <recommendedName>
        <fullName evidence="1">RNase H type-1 domain-containing protein</fullName>
    </recommendedName>
</protein>
<evidence type="ECO:0000259" key="1">
    <source>
        <dbReference type="Pfam" id="PF13456"/>
    </source>
</evidence>
<dbReference type="OrthoDB" id="1001913at2759"/>
<feature type="non-terminal residue" evidence="2">
    <location>
        <position position="1"/>
    </location>
</feature>
<name>A0A7J9MEZ9_GOSSC</name>